<name>A0ABT5V8I5_9ACTO</name>
<keyword evidence="1" id="KW-0472">Membrane</keyword>
<keyword evidence="1" id="KW-1133">Transmembrane helix</keyword>
<protein>
    <submittedName>
        <fullName evidence="2">Uncharacterized protein</fullName>
    </submittedName>
</protein>
<sequence>MRLKFSVSFDVSRRAKEPPSKRGHECQVVHGGGDVADVAVNENTQSAPFLKSVFQDYVKRLESKGIIKASPWRGPLAACLWLMSELLIGGLATECMIRSSEISTVVYVSAGASAGILFLVLLSIHFRQIAISRQQSGAYRELGELFHDRGISTGTQVLALMLDNVHRLETDMSKSFKSPAWSTPGLLLGLAGAVFAALFTAVFALGRNGEFLSRDPALNLYQLAGAITIFYLCFYYAPKTVLGRPDIKVALFESALRDLQIDQELKPTA</sequence>
<reference evidence="2 3" key="1">
    <citation type="submission" date="2023-02" db="EMBL/GenBank/DDBJ databases">
        <title>Defining the Infant Male Urobiome and Moving Towards Mechanisms in Urobiome Research.</title>
        <authorList>
            <person name="Reasoner S."/>
            <person name="Flores V."/>
            <person name="Van Horn G."/>
            <person name="Morales G."/>
            <person name="Peard L."/>
            <person name="Abelson B."/>
            <person name="Manuel C."/>
            <person name="Lee J."/>
            <person name="Baker B."/>
            <person name="Williams T."/>
            <person name="Schmitz J."/>
            <person name="Clayton D."/>
            <person name="Hadjifrangiskou M."/>
        </authorList>
    </citation>
    <scope>NUCLEOTIDE SEQUENCE [LARGE SCALE GENOMIC DNA]</scope>
    <source>
        <strain evidence="2 3">AS1053</strain>
    </source>
</reference>
<evidence type="ECO:0000313" key="3">
    <source>
        <dbReference type="Proteomes" id="UP001219297"/>
    </source>
</evidence>
<accession>A0ABT5V8I5</accession>
<keyword evidence="1" id="KW-0812">Transmembrane</keyword>
<dbReference type="RefSeq" id="WP_274736508.1">
    <property type="nucleotide sequence ID" value="NZ_CAUPIE010000017.1"/>
</dbReference>
<keyword evidence="3" id="KW-1185">Reference proteome</keyword>
<dbReference type="EMBL" id="JARBHI010000018">
    <property type="protein sequence ID" value="MDE1656915.1"/>
    <property type="molecule type" value="Genomic_DNA"/>
</dbReference>
<gene>
    <name evidence="2" type="ORF">PWJ81_07520</name>
</gene>
<proteinExistence type="predicted"/>
<organism evidence="2 3">
    <name type="scientific">Actinotignum sanguinis</name>
    <dbReference type="NCBI Taxonomy" id="1445614"/>
    <lineage>
        <taxon>Bacteria</taxon>
        <taxon>Bacillati</taxon>
        <taxon>Actinomycetota</taxon>
        <taxon>Actinomycetes</taxon>
        <taxon>Actinomycetales</taxon>
        <taxon>Actinomycetaceae</taxon>
        <taxon>Actinotignum</taxon>
    </lineage>
</organism>
<dbReference type="Proteomes" id="UP001219297">
    <property type="component" value="Unassembled WGS sequence"/>
</dbReference>
<feature type="transmembrane region" description="Helical" evidence="1">
    <location>
        <begin position="218"/>
        <end position="237"/>
    </location>
</feature>
<evidence type="ECO:0000313" key="2">
    <source>
        <dbReference type="EMBL" id="MDE1656915.1"/>
    </source>
</evidence>
<evidence type="ECO:0000256" key="1">
    <source>
        <dbReference type="SAM" id="Phobius"/>
    </source>
</evidence>
<feature type="transmembrane region" description="Helical" evidence="1">
    <location>
        <begin position="105"/>
        <end position="126"/>
    </location>
</feature>
<feature type="transmembrane region" description="Helical" evidence="1">
    <location>
        <begin position="186"/>
        <end position="206"/>
    </location>
</feature>
<comment type="caution">
    <text evidence="2">The sequence shown here is derived from an EMBL/GenBank/DDBJ whole genome shotgun (WGS) entry which is preliminary data.</text>
</comment>